<name>A0A2I0T815_LIMLA</name>
<dbReference type="EC" id="3.1.3.48" evidence="1"/>
<sequence length="85" mass="9763">MMKPCLDLLAEELKNYGTQDIFVLCTRGELLKYRVPNLIDTYQQHGICVHHYPIPDGDAPDIAKCCKILEELRSCLESNRKTIVQ</sequence>
<gene>
    <name evidence="5" type="ORF">llap_19752</name>
</gene>
<dbReference type="AlphaFoldDB" id="A0A2I0T815"/>
<reference evidence="6" key="1">
    <citation type="submission" date="2017-11" db="EMBL/GenBank/DDBJ databases">
        <authorList>
            <person name="Lima N.C."/>
            <person name="Parody-Merino A.M."/>
            <person name="Battley P.F."/>
            <person name="Fidler A.E."/>
            <person name="Prosdocimi F."/>
        </authorList>
    </citation>
    <scope>NUCLEOTIDE SEQUENCE [LARGE SCALE GENOMIC DNA]</scope>
</reference>
<evidence type="ECO:0000313" key="6">
    <source>
        <dbReference type="Proteomes" id="UP000233556"/>
    </source>
</evidence>
<dbReference type="Gene3D" id="3.90.190.10">
    <property type="entry name" value="Protein tyrosine phosphatase superfamily"/>
    <property type="match status" value="1"/>
</dbReference>
<reference evidence="6" key="2">
    <citation type="submission" date="2017-12" db="EMBL/GenBank/DDBJ databases">
        <title>Genome sequence of the Bar-tailed Godwit (Limosa lapponica baueri).</title>
        <authorList>
            <person name="Lima N.C.B."/>
            <person name="Parody-Merino A.M."/>
            <person name="Battley P.F."/>
            <person name="Fidler A.E."/>
            <person name="Prosdocimi F."/>
        </authorList>
    </citation>
    <scope>NUCLEOTIDE SEQUENCE [LARGE SCALE GENOMIC DNA]</scope>
</reference>
<evidence type="ECO:0000256" key="2">
    <source>
        <dbReference type="ARBA" id="ARBA00022801"/>
    </source>
</evidence>
<dbReference type="InterPro" id="IPR022778">
    <property type="entry name" value="CDKN3"/>
</dbReference>
<proteinExistence type="predicted"/>
<keyword evidence="2" id="KW-0378">Hydrolase</keyword>
<evidence type="ECO:0000259" key="4">
    <source>
        <dbReference type="Pfam" id="PF05706"/>
    </source>
</evidence>
<evidence type="ECO:0000313" key="5">
    <source>
        <dbReference type="EMBL" id="PKU29944.1"/>
    </source>
</evidence>
<keyword evidence="6" id="KW-1185">Reference proteome</keyword>
<dbReference type="EMBL" id="KZ515810">
    <property type="protein sequence ID" value="PKU29944.1"/>
    <property type="molecule type" value="Genomic_DNA"/>
</dbReference>
<dbReference type="Proteomes" id="UP000233556">
    <property type="component" value="Unassembled WGS sequence"/>
</dbReference>
<dbReference type="SUPFAM" id="SSF52799">
    <property type="entry name" value="(Phosphotyrosine protein) phosphatases II"/>
    <property type="match status" value="1"/>
</dbReference>
<evidence type="ECO:0000256" key="1">
    <source>
        <dbReference type="ARBA" id="ARBA00013064"/>
    </source>
</evidence>
<dbReference type="Pfam" id="PF05706">
    <property type="entry name" value="CDKN3"/>
    <property type="match status" value="1"/>
</dbReference>
<dbReference type="OrthoDB" id="19045at2759"/>
<dbReference type="InterPro" id="IPR029021">
    <property type="entry name" value="Prot-tyrosine_phosphatase-like"/>
</dbReference>
<accession>A0A2I0T815</accession>
<feature type="domain" description="CDKN3" evidence="4">
    <location>
        <begin position="10"/>
        <end position="84"/>
    </location>
</feature>
<evidence type="ECO:0000256" key="3">
    <source>
        <dbReference type="ARBA" id="ARBA00022912"/>
    </source>
</evidence>
<organism evidence="5 6">
    <name type="scientific">Limosa lapponica baueri</name>
    <dbReference type="NCBI Taxonomy" id="1758121"/>
    <lineage>
        <taxon>Eukaryota</taxon>
        <taxon>Metazoa</taxon>
        <taxon>Chordata</taxon>
        <taxon>Craniata</taxon>
        <taxon>Vertebrata</taxon>
        <taxon>Euteleostomi</taxon>
        <taxon>Archelosauria</taxon>
        <taxon>Archosauria</taxon>
        <taxon>Dinosauria</taxon>
        <taxon>Saurischia</taxon>
        <taxon>Theropoda</taxon>
        <taxon>Coelurosauria</taxon>
        <taxon>Aves</taxon>
        <taxon>Neognathae</taxon>
        <taxon>Neoaves</taxon>
        <taxon>Charadriiformes</taxon>
        <taxon>Scolopacidae</taxon>
        <taxon>Limosa</taxon>
    </lineage>
</organism>
<protein>
    <recommendedName>
        <fullName evidence="1">protein-tyrosine-phosphatase</fullName>
        <ecNumber evidence="1">3.1.3.48</ecNumber>
    </recommendedName>
</protein>
<dbReference type="GO" id="GO:0004725">
    <property type="term" value="F:protein tyrosine phosphatase activity"/>
    <property type="evidence" value="ECO:0007669"/>
    <property type="project" value="UniProtKB-EC"/>
</dbReference>
<keyword evidence="3" id="KW-0904">Protein phosphatase</keyword>